<reference evidence="3" key="1">
    <citation type="submission" date="2016-10" db="EMBL/GenBank/DDBJ databases">
        <authorList>
            <person name="Varghese N."/>
            <person name="Submissions S."/>
        </authorList>
    </citation>
    <scope>NUCLEOTIDE SEQUENCE [LARGE SCALE GENOMIC DNA]</scope>
    <source>
        <strain evidence="3">IBRC-M 10043</strain>
    </source>
</reference>
<organism evidence="2 3">
    <name type="scientific">Halorientalis persicus</name>
    <dbReference type="NCBI Taxonomy" id="1367881"/>
    <lineage>
        <taxon>Archaea</taxon>
        <taxon>Methanobacteriati</taxon>
        <taxon>Methanobacteriota</taxon>
        <taxon>Stenosarchaea group</taxon>
        <taxon>Halobacteria</taxon>
        <taxon>Halobacteriales</taxon>
        <taxon>Haloarculaceae</taxon>
        <taxon>Halorientalis</taxon>
    </lineage>
</organism>
<feature type="domain" description="AB hydrolase-1" evidence="1">
    <location>
        <begin position="24"/>
        <end position="244"/>
    </location>
</feature>
<evidence type="ECO:0000313" key="3">
    <source>
        <dbReference type="Proteomes" id="UP000198775"/>
    </source>
</evidence>
<dbReference type="InterPro" id="IPR050228">
    <property type="entry name" value="Carboxylesterase_BioH"/>
</dbReference>
<proteinExistence type="predicted"/>
<dbReference type="Pfam" id="PF12697">
    <property type="entry name" value="Abhydrolase_6"/>
    <property type="match status" value="1"/>
</dbReference>
<dbReference type="Gene3D" id="3.40.50.1820">
    <property type="entry name" value="alpha/beta hydrolase"/>
    <property type="match status" value="1"/>
</dbReference>
<dbReference type="Proteomes" id="UP000198775">
    <property type="component" value="Unassembled WGS sequence"/>
</dbReference>
<sequence>MATVTHDGRETAYWVDESTEEPVVLFVHGSGQRHDVWREQTDRDGYTAVTVDLSGHGESEDVDTEAGPDTMAVYVADVVAVAREVDADVIAGHSLGGAVVQTLVLEDAYDPEAVVLAGTGAKLGIGEDVGALLGDDVEPILQFMRNANVLFEDTDHPAAGPTDDLMREVGIGMLSRDLSTCDTFDVRDRLDEITVPALCIVGDNDSLTPPTFSEYLVDNLPNAEYAEVPGTSHMAMLENAEAFNEGLDAFLSNRVR</sequence>
<dbReference type="SUPFAM" id="SSF53474">
    <property type="entry name" value="alpha/beta-Hydrolases"/>
    <property type="match status" value="1"/>
</dbReference>
<protein>
    <submittedName>
        <fullName evidence="2">Pimeloyl-ACP methyl ester carboxylesterase</fullName>
    </submittedName>
</protein>
<dbReference type="PANTHER" id="PTHR43194:SF5">
    <property type="entry name" value="PIMELOYL-[ACYL-CARRIER PROTEIN] METHYL ESTER ESTERASE"/>
    <property type="match status" value="1"/>
</dbReference>
<accession>A0A1H8JSR5</accession>
<evidence type="ECO:0000313" key="2">
    <source>
        <dbReference type="EMBL" id="SEN83783.1"/>
    </source>
</evidence>
<gene>
    <name evidence="2" type="ORF">SAMN05216388_1005169</name>
</gene>
<dbReference type="InterPro" id="IPR000073">
    <property type="entry name" value="AB_hydrolase_1"/>
</dbReference>
<dbReference type="AlphaFoldDB" id="A0A1H8JSR5"/>
<dbReference type="EMBL" id="FOCX01000005">
    <property type="protein sequence ID" value="SEN83783.1"/>
    <property type="molecule type" value="Genomic_DNA"/>
</dbReference>
<name>A0A1H8JSR5_9EURY</name>
<dbReference type="InterPro" id="IPR029058">
    <property type="entry name" value="AB_hydrolase_fold"/>
</dbReference>
<keyword evidence="3" id="KW-1185">Reference proteome</keyword>
<dbReference type="PANTHER" id="PTHR43194">
    <property type="entry name" value="HYDROLASE ALPHA/BETA FOLD FAMILY"/>
    <property type="match status" value="1"/>
</dbReference>
<evidence type="ECO:0000259" key="1">
    <source>
        <dbReference type="Pfam" id="PF12697"/>
    </source>
</evidence>
<dbReference type="OrthoDB" id="312142at2157"/>
<dbReference type="PRINTS" id="PR00111">
    <property type="entry name" value="ABHYDROLASE"/>
</dbReference>
<dbReference type="RefSeq" id="WP_092658918.1">
    <property type="nucleotide sequence ID" value="NZ_FOCX01000005.1"/>
</dbReference>